<accession>A0A5N4AEZ3</accession>
<evidence type="ECO:0000256" key="1">
    <source>
        <dbReference type="SAM" id="Phobius"/>
    </source>
</evidence>
<organism evidence="2 3">
    <name type="scientific">Photinus pyralis</name>
    <name type="common">Common eastern firefly</name>
    <name type="synonym">Lampyris pyralis</name>
    <dbReference type="NCBI Taxonomy" id="7054"/>
    <lineage>
        <taxon>Eukaryota</taxon>
        <taxon>Metazoa</taxon>
        <taxon>Ecdysozoa</taxon>
        <taxon>Arthropoda</taxon>
        <taxon>Hexapoda</taxon>
        <taxon>Insecta</taxon>
        <taxon>Pterygota</taxon>
        <taxon>Neoptera</taxon>
        <taxon>Endopterygota</taxon>
        <taxon>Coleoptera</taxon>
        <taxon>Polyphaga</taxon>
        <taxon>Elateriformia</taxon>
        <taxon>Elateroidea</taxon>
        <taxon>Lampyridae</taxon>
        <taxon>Lampyrinae</taxon>
        <taxon>Photinus</taxon>
    </lineage>
</organism>
<evidence type="ECO:0000313" key="3">
    <source>
        <dbReference type="Proteomes" id="UP000327044"/>
    </source>
</evidence>
<dbReference type="AlphaFoldDB" id="A0A5N4AEZ3"/>
<sequence length="132" mass="15132">MLEPLKTETTGNKIILYLSSAEPEPIIHMGNGNVPHCALKTNNVIRTARQNLQSKENCRLLQFWTEKRKIQFKFFIIIIFSSGFRHCLIYFAKSDLLGGDFTRILRSKITPPLTGGKKKILISRHLDNVSNF</sequence>
<gene>
    <name evidence="2" type="ORF">PPYR_09966</name>
</gene>
<reference evidence="2 3" key="1">
    <citation type="journal article" date="2018" name="Elife">
        <title>Firefly genomes illuminate parallel origins of bioluminescence in beetles.</title>
        <authorList>
            <person name="Fallon T.R."/>
            <person name="Lower S.E."/>
            <person name="Chang C.H."/>
            <person name="Bessho-Uehara M."/>
            <person name="Martin G.J."/>
            <person name="Bewick A.J."/>
            <person name="Behringer M."/>
            <person name="Debat H.J."/>
            <person name="Wong I."/>
            <person name="Day J.C."/>
            <person name="Suvorov A."/>
            <person name="Silva C.J."/>
            <person name="Stanger-Hall K.F."/>
            <person name="Hall D.W."/>
            <person name="Schmitz R.J."/>
            <person name="Nelson D.R."/>
            <person name="Lewis S.M."/>
            <person name="Shigenobu S."/>
            <person name="Bybee S.M."/>
            <person name="Larracuente A.M."/>
            <person name="Oba Y."/>
            <person name="Weng J.K."/>
        </authorList>
    </citation>
    <scope>NUCLEOTIDE SEQUENCE [LARGE SCALE GENOMIC DNA]</scope>
    <source>
        <strain evidence="2">1611_PpyrPB1</strain>
        <tissue evidence="2">Whole body</tissue>
    </source>
</reference>
<dbReference type="Proteomes" id="UP000327044">
    <property type="component" value="Unassembled WGS sequence"/>
</dbReference>
<keyword evidence="3" id="KW-1185">Reference proteome</keyword>
<keyword evidence="1" id="KW-0472">Membrane</keyword>
<keyword evidence="1" id="KW-1133">Transmembrane helix</keyword>
<evidence type="ECO:0000313" key="2">
    <source>
        <dbReference type="EMBL" id="KAB0795905.1"/>
    </source>
</evidence>
<feature type="transmembrane region" description="Helical" evidence="1">
    <location>
        <begin position="74"/>
        <end position="92"/>
    </location>
</feature>
<name>A0A5N4AEZ3_PHOPY</name>
<comment type="caution">
    <text evidence="2">The sequence shown here is derived from an EMBL/GenBank/DDBJ whole genome shotgun (WGS) entry which is preliminary data.</text>
</comment>
<dbReference type="InParanoid" id="A0A5N4AEZ3"/>
<keyword evidence="1" id="KW-0812">Transmembrane</keyword>
<protein>
    <submittedName>
        <fullName evidence="2">Uncharacterized protein</fullName>
    </submittedName>
</protein>
<dbReference type="EMBL" id="VVIM01000007">
    <property type="protein sequence ID" value="KAB0795905.1"/>
    <property type="molecule type" value="Genomic_DNA"/>
</dbReference>
<proteinExistence type="predicted"/>